<reference evidence="2" key="1">
    <citation type="journal article" date="2019" name="Int. J. Syst. Evol. Microbiol.">
        <title>The Global Catalogue of Microorganisms (GCM) 10K type strain sequencing project: providing services to taxonomists for standard genome sequencing and annotation.</title>
        <authorList>
            <consortium name="The Broad Institute Genomics Platform"/>
            <consortium name="The Broad Institute Genome Sequencing Center for Infectious Disease"/>
            <person name="Wu L."/>
            <person name="Ma J."/>
        </authorList>
    </citation>
    <scope>NUCLEOTIDE SEQUENCE [LARGE SCALE GENOMIC DNA]</scope>
    <source>
        <strain evidence="2">CECT 7806</strain>
    </source>
</reference>
<evidence type="ECO:0000313" key="1">
    <source>
        <dbReference type="EMBL" id="MDN3574458.1"/>
    </source>
</evidence>
<dbReference type="RefSeq" id="WP_238291562.1">
    <property type="nucleotide sequence ID" value="NZ_BPQS01000040.1"/>
</dbReference>
<dbReference type="Proteomes" id="UP001244297">
    <property type="component" value="Unassembled WGS sequence"/>
</dbReference>
<protein>
    <submittedName>
        <fullName evidence="1">Uncharacterized protein</fullName>
    </submittedName>
</protein>
<dbReference type="EMBL" id="JAUFPT010000100">
    <property type="protein sequence ID" value="MDN3574458.1"/>
    <property type="molecule type" value="Genomic_DNA"/>
</dbReference>
<keyword evidence="2" id="KW-1185">Reference proteome</keyword>
<evidence type="ECO:0000313" key="2">
    <source>
        <dbReference type="Proteomes" id="UP001244297"/>
    </source>
</evidence>
<accession>A0ABT8AXA8</accession>
<name>A0ABT8AXA8_9HYPH</name>
<sequence>MLVNHERRLLNKAAEARDYRISIRKKIDDRWPADHSRLTALESLGHLERIGRSGTVDEALAVWQLTASGLTQLQALVPVGA</sequence>
<gene>
    <name evidence="1" type="ORF">QWZ18_28090</name>
</gene>
<comment type="caution">
    <text evidence="1">The sequence shown here is derived from an EMBL/GenBank/DDBJ whole genome shotgun (WGS) entry which is preliminary data.</text>
</comment>
<proteinExistence type="predicted"/>
<organism evidence="1 2">
    <name type="scientific">Methylobacterium longum</name>
    <dbReference type="NCBI Taxonomy" id="767694"/>
    <lineage>
        <taxon>Bacteria</taxon>
        <taxon>Pseudomonadati</taxon>
        <taxon>Pseudomonadota</taxon>
        <taxon>Alphaproteobacteria</taxon>
        <taxon>Hyphomicrobiales</taxon>
        <taxon>Methylobacteriaceae</taxon>
        <taxon>Methylobacterium</taxon>
    </lineage>
</organism>